<dbReference type="RefSeq" id="WP_241350136.1">
    <property type="nucleotide sequence ID" value="NZ_JAKZGP010000104.1"/>
</dbReference>
<reference evidence="1" key="1">
    <citation type="submission" date="2022-03" db="EMBL/GenBank/DDBJ databases">
        <title>De novo assembled genomes of Belliella spp. (Cyclobacteriaceae) strains.</title>
        <authorList>
            <person name="Szabo A."/>
            <person name="Korponai K."/>
            <person name="Felfoldi T."/>
        </authorList>
    </citation>
    <scope>NUCLEOTIDE SEQUENCE</scope>
    <source>
        <strain evidence="1">DSM 111904</strain>
    </source>
</reference>
<keyword evidence="2" id="KW-1185">Reference proteome</keyword>
<evidence type="ECO:0000313" key="1">
    <source>
        <dbReference type="EMBL" id="MCH7411709.1"/>
    </source>
</evidence>
<sequence length="267" mass="30875">MKWKFLLILVIIEIKSFAQDITLTTHDSIEEGLFFDKVIIYNYSDQSGKSSQIWVYLNTCNHRMLFDHSSWGKEDEMIHYIIAQQDGSYLTFGTAAEGSKNRKTATVDSIYLETIEPNIDFPRSDEYLNFSPISSMLSGRFGLKTKTYQVEKRMDINAQESMTIARVSFDTRLLYGFNEISTDLQLPNLLGGSHPYLHPNDLIINYHASYEGTNGKKYWIQLDLIAFEHTTYWAPIEDIVLRKKSDQRNIIVSQLSDVIELTSDCYE</sequence>
<gene>
    <name evidence="1" type="ORF">MM239_20145</name>
</gene>
<name>A0ABS9V5L5_9BACT</name>
<comment type="caution">
    <text evidence="1">The sequence shown here is derived from an EMBL/GenBank/DDBJ whole genome shotgun (WGS) entry which is preliminary data.</text>
</comment>
<proteinExistence type="predicted"/>
<dbReference type="EMBL" id="JAKZGP010000104">
    <property type="protein sequence ID" value="MCH7411709.1"/>
    <property type="molecule type" value="Genomic_DNA"/>
</dbReference>
<accession>A0ABS9V5L5</accession>
<evidence type="ECO:0000313" key="2">
    <source>
        <dbReference type="Proteomes" id="UP001165489"/>
    </source>
</evidence>
<dbReference type="Proteomes" id="UP001165489">
    <property type="component" value="Unassembled WGS sequence"/>
</dbReference>
<organism evidence="1 2">
    <name type="scientific">Belliella filtrata</name>
    <dbReference type="NCBI Taxonomy" id="2923435"/>
    <lineage>
        <taxon>Bacteria</taxon>
        <taxon>Pseudomonadati</taxon>
        <taxon>Bacteroidota</taxon>
        <taxon>Cytophagia</taxon>
        <taxon>Cytophagales</taxon>
        <taxon>Cyclobacteriaceae</taxon>
        <taxon>Belliella</taxon>
    </lineage>
</organism>
<protein>
    <submittedName>
        <fullName evidence="1">Uncharacterized protein</fullName>
    </submittedName>
</protein>